<dbReference type="InterPro" id="IPR029261">
    <property type="entry name" value="Transposase_Znf"/>
</dbReference>
<dbReference type="Pfam" id="PF14690">
    <property type="entry name" value="Zn_ribbon_ISL3"/>
    <property type="match status" value="1"/>
</dbReference>
<comment type="caution">
    <text evidence="2">The sequence shown here is derived from an EMBL/GenBank/DDBJ whole genome shotgun (WGS) entry which is preliminary data.</text>
</comment>
<gene>
    <name evidence="2" type="ORF">ACFSJH_19940</name>
</gene>
<evidence type="ECO:0000259" key="1">
    <source>
        <dbReference type="Pfam" id="PF14690"/>
    </source>
</evidence>
<reference evidence="3" key="1">
    <citation type="journal article" date="2019" name="Int. J. Syst. Evol. Microbiol.">
        <title>The Global Catalogue of Microorganisms (GCM) 10K type strain sequencing project: providing services to taxonomists for standard genome sequencing and annotation.</title>
        <authorList>
            <consortium name="The Broad Institute Genomics Platform"/>
            <consortium name="The Broad Institute Genome Sequencing Center for Infectious Disease"/>
            <person name="Wu L."/>
            <person name="Ma J."/>
        </authorList>
    </citation>
    <scope>NUCLEOTIDE SEQUENCE [LARGE SCALE GENOMIC DNA]</scope>
    <source>
        <strain evidence="3">GH52</strain>
    </source>
</reference>
<evidence type="ECO:0000313" key="3">
    <source>
        <dbReference type="Proteomes" id="UP001597362"/>
    </source>
</evidence>
<feature type="domain" description="Transposase IS204/IS1001/IS1096/IS1165 zinc-finger" evidence="1">
    <location>
        <begin position="9"/>
        <end position="50"/>
    </location>
</feature>
<protein>
    <submittedName>
        <fullName evidence="2">Transposase family protein</fullName>
    </submittedName>
</protein>
<organism evidence="2 3">
    <name type="scientific">Paenibacillus yanchengensis</name>
    <dbReference type="NCBI Taxonomy" id="2035833"/>
    <lineage>
        <taxon>Bacteria</taxon>
        <taxon>Bacillati</taxon>
        <taxon>Bacillota</taxon>
        <taxon>Bacilli</taxon>
        <taxon>Bacillales</taxon>
        <taxon>Paenibacillaceae</taxon>
        <taxon>Paenibacillus</taxon>
    </lineage>
</organism>
<dbReference type="EMBL" id="JBHUHO010000049">
    <property type="protein sequence ID" value="MFD2117990.1"/>
    <property type="molecule type" value="Genomic_DNA"/>
</dbReference>
<dbReference type="RefSeq" id="WP_377775753.1">
    <property type="nucleotide sequence ID" value="NZ_JBHUHO010000049.1"/>
</dbReference>
<evidence type="ECO:0000313" key="2">
    <source>
        <dbReference type="EMBL" id="MFD2117990.1"/>
    </source>
</evidence>
<accession>A0ABW4YQK9</accession>
<name>A0ABW4YQK9_9BACL</name>
<sequence>MASARDCVICLYCHTPSNKVHSHYKKSFQDLPIQDKKVMIVLNNRKLFCVNEHCNKRTFAETFELISSKSKKTIRLEREIIRISQHVSSLSAAKIINARVATIGKSTICNLF</sequence>
<dbReference type="Proteomes" id="UP001597362">
    <property type="component" value="Unassembled WGS sequence"/>
</dbReference>
<proteinExistence type="predicted"/>
<keyword evidence="3" id="KW-1185">Reference proteome</keyword>